<protein>
    <submittedName>
        <fullName evidence="4">Family 16 glycosylhydrolase</fullName>
    </submittedName>
</protein>
<feature type="signal peptide" evidence="2">
    <location>
        <begin position="1"/>
        <end position="25"/>
    </location>
</feature>
<gene>
    <name evidence="4" type="ORF">QEH52_04145</name>
</gene>
<dbReference type="Gene3D" id="2.60.120.200">
    <property type="match status" value="1"/>
</dbReference>
<feature type="chain" id="PRO_5047139562" evidence="2">
    <location>
        <begin position="26"/>
        <end position="329"/>
    </location>
</feature>
<evidence type="ECO:0000256" key="2">
    <source>
        <dbReference type="SAM" id="SignalP"/>
    </source>
</evidence>
<dbReference type="Pfam" id="PF00722">
    <property type="entry name" value="Glyco_hydro_16"/>
    <property type="match status" value="1"/>
</dbReference>
<dbReference type="InterPro" id="IPR013320">
    <property type="entry name" value="ConA-like_dom_sf"/>
</dbReference>
<evidence type="ECO:0000313" key="5">
    <source>
        <dbReference type="Proteomes" id="UP001225316"/>
    </source>
</evidence>
<feature type="domain" description="GH16" evidence="3">
    <location>
        <begin position="25"/>
        <end position="329"/>
    </location>
</feature>
<evidence type="ECO:0000256" key="1">
    <source>
        <dbReference type="ARBA" id="ARBA00006865"/>
    </source>
</evidence>
<dbReference type="InterPro" id="IPR050546">
    <property type="entry name" value="Glycosyl_Hydrlase_16"/>
</dbReference>
<reference evidence="4 5" key="1">
    <citation type="submission" date="2023-04" db="EMBL/GenBank/DDBJ databases">
        <title>A novel bacteria isolated from coastal sediment.</title>
        <authorList>
            <person name="Liu X.-J."/>
            <person name="Du Z.-J."/>
        </authorList>
    </citation>
    <scope>NUCLEOTIDE SEQUENCE [LARGE SCALE GENOMIC DNA]</scope>
    <source>
        <strain evidence="4 5">SDUM461003</strain>
    </source>
</reference>
<name>A0ABU1ARA7_9BACT</name>
<organism evidence="4 5">
    <name type="scientific">Thalassobacterium maritimum</name>
    <dbReference type="NCBI Taxonomy" id="3041265"/>
    <lineage>
        <taxon>Bacteria</taxon>
        <taxon>Pseudomonadati</taxon>
        <taxon>Verrucomicrobiota</taxon>
        <taxon>Opitutia</taxon>
        <taxon>Puniceicoccales</taxon>
        <taxon>Coraliomargaritaceae</taxon>
        <taxon>Thalassobacterium</taxon>
    </lineage>
</organism>
<dbReference type="PANTHER" id="PTHR10963:SF24">
    <property type="entry name" value="GLYCOSIDASE C21B10.07-RELATED"/>
    <property type="match status" value="1"/>
</dbReference>
<proteinExistence type="inferred from homology"/>
<dbReference type="EMBL" id="JARXHW010000006">
    <property type="protein sequence ID" value="MDQ8206686.1"/>
    <property type="molecule type" value="Genomic_DNA"/>
</dbReference>
<comment type="caution">
    <text evidence="4">The sequence shown here is derived from an EMBL/GenBank/DDBJ whole genome shotgun (WGS) entry which is preliminary data.</text>
</comment>
<dbReference type="Proteomes" id="UP001225316">
    <property type="component" value="Unassembled WGS sequence"/>
</dbReference>
<dbReference type="RefSeq" id="WP_308948795.1">
    <property type="nucleotide sequence ID" value="NZ_JARXHW010000006.1"/>
</dbReference>
<accession>A0ABU1ARA7</accession>
<keyword evidence="5" id="KW-1185">Reference proteome</keyword>
<comment type="similarity">
    <text evidence="1">Belongs to the glycosyl hydrolase 16 family.</text>
</comment>
<sequence length="329" mass="37409">MKISHYLSMPSLALMLIAPLHSTIADDEWLPAGDWHLDWSDEFSGDGELKDWYPMLGYTPTEFNKNDEKGLRWNGRSEDTAQMYSVREGQHWLNGEGQLVIRAVSDKTESNANGAKVKTAYLMTGYPERWDSTEPTQVKWDGKFFSPQDGALYISARVRTDQVVGHSTWFAFWLFSQTRAYNDNPVDGTEVDVIEIAKGAKSYLDHSFNVANHWSQSGGSESKQFNPLSDPPALSLVNVMDSDYHVYGLEWTTESMKCYVDGQLYYSFTENIPSDPVDMMLLLTMEFQVNAWDPNQGDGRISGPYVSDSEEMREMSRALVDYVRVYVGE</sequence>
<dbReference type="PROSITE" id="PS51762">
    <property type="entry name" value="GH16_2"/>
    <property type="match status" value="1"/>
</dbReference>
<dbReference type="PANTHER" id="PTHR10963">
    <property type="entry name" value="GLYCOSYL HYDROLASE-RELATED"/>
    <property type="match status" value="1"/>
</dbReference>
<dbReference type="InterPro" id="IPR000757">
    <property type="entry name" value="Beta-glucanase-like"/>
</dbReference>
<evidence type="ECO:0000313" key="4">
    <source>
        <dbReference type="EMBL" id="MDQ8206686.1"/>
    </source>
</evidence>
<evidence type="ECO:0000259" key="3">
    <source>
        <dbReference type="PROSITE" id="PS51762"/>
    </source>
</evidence>
<keyword evidence="2" id="KW-0732">Signal</keyword>
<dbReference type="SUPFAM" id="SSF49899">
    <property type="entry name" value="Concanavalin A-like lectins/glucanases"/>
    <property type="match status" value="1"/>
</dbReference>